<evidence type="ECO:0000313" key="3">
    <source>
        <dbReference type="EMBL" id="CAN91390.1"/>
    </source>
</evidence>
<proteinExistence type="predicted"/>
<sequence length="584" mass="61775">MALRGGRVRTRLQGHTPRLHLVFRTGDTRPGLSFSTMRRLALLFGSCTVLLPLACGPAQPQGSPGAPLKPLGSSAEAGAANPASETPPRAVKPRGDVTVTLLYTTDEHGWLEGLSADGVSRGGAAELLGRLVKHEGHCPGPVPAGIDAAGALAPAAPEDCTSPRTLLLSGGDNFTGPAISTYSNGVSMASAMGRMGYAASAFGNHEFDFGVPQFSKLRDLARLHYLAANVKIDDARLAGELAIRPYEVFERKGVKIGVVGLAAADTLKAAMAERFRGITFEPTEASLDRAIHEARETGAADVVVVTAHECPDELVPIVKRHPEWQLAFVGGGHCHRKIDARAGDTPVITPGWRLHQYARVAITINPSNPPRARVVTISHSIVDVATDPQAPPDPPLARLVTAWKTKVDGALGKVIGYSEGGIGPEEAVGKIVSDAWLHEVGGDVAIMNRGGVRQTIPRGPISHATIWSVLPFDNRLVKVSIDGASLAKDLEATSFIISGARRAPNGSWSVGGKPMDPKKRYTVIISDFMYGGGDGAVFAARDPKAVGTGLSWRDPVIAWIEKKKSAEGQPLEKKLDERPAGQQR</sequence>
<name>A9F1R7_SORC5</name>
<dbReference type="HOGENOM" id="CLU_520448_0_0_7"/>
<dbReference type="SUPFAM" id="SSF56300">
    <property type="entry name" value="Metallo-dependent phosphatases"/>
    <property type="match status" value="1"/>
</dbReference>
<reference evidence="3 4" key="1">
    <citation type="journal article" date="2007" name="Nat. Biotechnol.">
        <title>Complete genome sequence of the myxobacterium Sorangium cellulosum.</title>
        <authorList>
            <person name="Schneiker S."/>
            <person name="Perlova O."/>
            <person name="Kaiser O."/>
            <person name="Gerth K."/>
            <person name="Alici A."/>
            <person name="Altmeyer M.O."/>
            <person name="Bartels D."/>
            <person name="Bekel T."/>
            <person name="Beyer S."/>
            <person name="Bode E."/>
            <person name="Bode H.B."/>
            <person name="Bolten C.J."/>
            <person name="Choudhuri J.V."/>
            <person name="Doss S."/>
            <person name="Elnakady Y.A."/>
            <person name="Frank B."/>
            <person name="Gaigalat L."/>
            <person name="Goesmann A."/>
            <person name="Groeger C."/>
            <person name="Gross F."/>
            <person name="Jelsbak L."/>
            <person name="Jelsbak L."/>
            <person name="Kalinowski J."/>
            <person name="Kegler C."/>
            <person name="Knauber T."/>
            <person name="Konietzny S."/>
            <person name="Kopp M."/>
            <person name="Krause L."/>
            <person name="Krug D."/>
            <person name="Linke B."/>
            <person name="Mahmud T."/>
            <person name="Martinez-Arias R."/>
            <person name="McHardy A.C."/>
            <person name="Merai M."/>
            <person name="Meyer F."/>
            <person name="Mormann S."/>
            <person name="Munoz-Dorado J."/>
            <person name="Perez J."/>
            <person name="Pradella S."/>
            <person name="Rachid S."/>
            <person name="Raddatz G."/>
            <person name="Rosenau F."/>
            <person name="Rueckert C."/>
            <person name="Sasse F."/>
            <person name="Scharfe M."/>
            <person name="Schuster S.C."/>
            <person name="Suen G."/>
            <person name="Treuner-Lange A."/>
            <person name="Velicer G.J."/>
            <person name="Vorholter F.-J."/>
            <person name="Weissman K.J."/>
            <person name="Welch R.D."/>
            <person name="Wenzel S.C."/>
            <person name="Whitworth D.E."/>
            <person name="Wilhelm S."/>
            <person name="Wittmann C."/>
            <person name="Bloecker H."/>
            <person name="Puehler A."/>
            <person name="Mueller R."/>
        </authorList>
    </citation>
    <scope>NUCLEOTIDE SEQUENCE [LARGE SCALE GENOMIC DNA]</scope>
    <source>
        <strain evidence="4">So ce56</strain>
    </source>
</reference>
<gene>
    <name evidence="3" type="primary">ushA</name>
    <name evidence="3" type="ordered locus">sce1233</name>
</gene>
<evidence type="ECO:0000256" key="1">
    <source>
        <dbReference type="SAM" id="MobiDB-lite"/>
    </source>
</evidence>
<dbReference type="Gene3D" id="3.60.21.10">
    <property type="match status" value="1"/>
</dbReference>
<dbReference type="PANTHER" id="PTHR11575">
    <property type="entry name" value="5'-NUCLEOTIDASE-RELATED"/>
    <property type="match status" value="1"/>
</dbReference>
<evidence type="ECO:0000259" key="2">
    <source>
        <dbReference type="Pfam" id="PF02872"/>
    </source>
</evidence>
<dbReference type="Pfam" id="PF02872">
    <property type="entry name" value="5_nucleotid_C"/>
    <property type="match status" value="1"/>
</dbReference>
<accession>A9F1R7</accession>
<dbReference type="InterPro" id="IPR006179">
    <property type="entry name" value="5_nucleotidase/apyrase"/>
</dbReference>
<feature type="region of interest" description="Disordered" evidence="1">
    <location>
        <begin position="58"/>
        <end position="93"/>
    </location>
</feature>
<dbReference type="Proteomes" id="UP000002139">
    <property type="component" value="Chromosome"/>
</dbReference>
<feature type="domain" description="5'-Nucleotidase C-terminal" evidence="2">
    <location>
        <begin position="425"/>
        <end position="537"/>
    </location>
</feature>
<dbReference type="EMBL" id="AM746676">
    <property type="protein sequence ID" value="CAN91390.1"/>
    <property type="molecule type" value="Genomic_DNA"/>
</dbReference>
<evidence type="ECO:0000313" key="4">
    <source>
        <dbReference type="Proteomes" id="UP000002139"/>
    </source>
</evidence>
<dbReference type="KEGG" id="scl:sce1233"/>
<protein>
    <submittedName>
        <fullName evidence="3">Puitative 5'-nucleotidase family protein</fullName>
    </submittedName>
</protein>
<dbReference type="InterPro" id="IPR036907">
    <property type="entry name" value="5'-Nucleotdase_C_sf"/>
</dbReference>
<dbReference type="GO" id="GO:0016787">
    <property type="term" value="F:hydrolase activity"/>
    <property type="evidence" value="ECO:0007669"/>
    <property type="project" value="InterPro"/>
</dbReference>
<keyword evidence="4" id="KW-1185">Reference proteome</keyword>
<dbReference type="CDD" id="cd00845">
    <property type="entry name" value="MPP_UshA_N_like"/>
    <property type="match status" value="1"/>
</dbReference>
<dbReference type="InterPro" id="IPR008334">
    <property type="entry name" value="5'-Nucleotdase_C"/>
</dbReference>
<organism evidence="3 4">
    <name type="scientific">Sorangium cellulosum (strain So ce56)</name>
    <name type="common">Polyangium cellulosum (strain So ce56)</name>
    <dbReference type="NCBI Taxonomy" id="448385"/>
    <lineage>
        <taxon>Bacteria</taxon>
        <taxon>Pseudomonadati</taxon>
        <taxon>Myxococcota</taxon>
        <taxon>Polyangia</taxon>
        <taxon>Polyangiales</taxon>
        <taxon>Polyangiaceae</taxon>
        <taxon>Sorangium</taxon>
    </lineage>
</organism>
<dbReference type="STRING" id="448385.sce1233"/>
<dbReference type="PANTHER" id="PTHR11575:SF24">
    <property type="entry name" value="5'-NUCLEOTIDASE"/>
    <property type="match status" value="1"/>
</dbReference>
<dbReference type="Gene3D" id="3.90.780.10">
    <property type="entry name" value="5'-Nucleotidase, C-terminal domain"/>
    <property type="match status" value="1"/>
</dbReference>
<dbReference type="InterPro" id="IPR029052">
    <property type="entry name" value="Metallo-depent_PP-like"/>
</dbReference>
<dbReference type="GO" id="GO:0009166">
    <property type="term" value="P:nucleotide catabolic process"/>
    <property type="evidence" value="ECO:0007669"/>
    <property type="project" value="InterPro"/>
</dbReference>
<dbReference type="eggNOG" id="COG0737">
    <property type="taxonomic scope" value="Bacteria"/>
</dbReference>
<dbReference type="BioCyc" id="SCEL448385:SCE_RS06410-MONOMER"/>
<dbReference type="AlphaFoldDB" id="A9F1R7"/>
<dbReference type="SUPFAM" id="SSF55816">
    <property type="entry name" value="5'-nucleotidase (syn. UDP-sugar hydrolase), C-terminal domain"/>
    <property type="match status" value="1"/>
</dbReference>